<dbReference type="PRINTS" id="PR00723">
    <property type="entry name" value="SUBTILISIN"/>
</dbReference>
<evidence type="ECO:0000256" key="3">
    <source>
        <dbReference type="ARBA" id="ARBA00022801"/>
    </source>
</evidence>
<dbReference type="GO" id="GO:0004252">
    <property type="term" value="F:serine-type endopeptidase activity"/>
    <property type="evidence" value="ECO:0007669"/>
    <property type="project" value="UniProtKB-UniRule"/>
</dbReference>
<dbReference type="KEGG" id="cai:Caci_8473"/>
<evidence type="ECO:0000313" key="9">
    <source>
        <dbReference type="Proteomes" id="UP000000851"/>
    </source>
</evidence>
<dbReference type="PANTHER" id="PTHR43806">
    <property type="entry name" value="PEPTIDASE S8"/>
    <property type="match status" value="1"/>
</dbReference>
<keyword evidence="2 5" id="KW-0645">Protease</keyword>
<comment type="similarity">
    <text evidence="1 5">Belongs to the peptidase S8 family.</text>
</comment>
<accession>C7PX39</accession>
<name>C7PX39_CATAD</name>
<dbReference type="STRING" id="479433.Caci_8473"/>
<feature type="active site" description="Charge relay system" evidence="5">
    <location>
        <position position="94"/>
    </location>
</feature>
<evidence type="ECO:0000256" key="2">
    <source>
        <dbReference type="ARBA" id="ARBA00022670"/>
    </source>
</evidence>
<dbReference type="PROSITE" id="PS51892">
    <property type="entry name" value="SUBTILASE"/>
    <property type="match status" value="1"/>
</dbReference>
<keyword evidence="6" id="KW-0472">Membrane</keyword>
<dbReference type="FunCoup" id="C7PX39">
    <property type="interactions" value="33"/>
</dbReference>
<keyword evidence="4 5" id="KW-0720">Serine protease</keyword>
<feature type="domain" description="Peptidase S8/S53" evidence="7">
    <location>
        <begin position="85"/>
        <end position="343"/>
    </location>
</feature>
<feature type="active site" description="Charge relay system" evidence="5">
    <location>
        <position position="295"/>
    </location>
</feature>
<dbReference type="AlphaFoldDB" id="C7PX39"/>
<keyword evidence="6" id="KW-0812">Transmembrane</keyword>
<dbReference type="HOGENOM" id="CLU_011263_13_3_11"/>
<feature type="active site" description="Charge relay system" evidence="5">
    <location>
        <position position="131"/>
    </location>
</feature>
<dbReference type="InterPro" id="IPR023828">
    <property type="entry name" value="Peptidase_S8_Ser-AS"/>
</dbReference>
<dbReference type="Gene3D" id="3.40.50.200">
    <property type="entry name" value="Peptidase S8/S53 domain"/>
    <property type="match status" value="1"/>
</dbReference>
<evidence type="ECO:0000256" key="6">
    <source>
        <dbReference type="SAM" id="Phobius"/>
    </source>
</evidence>
<keyword evidence="9" id="KW-1185">Reference proteome</keyword>
<keyword evidence="3 5" id="KW-0378">Hydrolase</keyword>
<feature type="transmembrane region" description="Helical" evidence="6">
    <location>
        <begin position="23"/>
        <end position="45"/>
    </location>
</feature>
<reference evidence="8 9" key="1">
    <citation type="journal article" date="2009" name="Stand. Genomic Sci.">
        <title>Complete genome sequence of Catenulispora acidiphila type strain (ID 139908).</title>
        <authorList>
            <person name="Copeland A."/>
            <person name="Lapidus A."/>
            <person name="Glavina Del Rio T."/>
            <person name="Nolan M."/>
            <person name="Lucas S."/>
            <person name="Chen F."/>
            <person name="Tice H."/>
            <person name="Cheng J.F."/>
            <person name="Bruce D."/>
            <person name="Goodwin L."/>
            <person name="Pitluck S."/>
            <person name="Mikhailova N."/>
            <person name="Pati A."/>
            <person name="Ivanova N."/>
            <person name="Mavromatis K."/>
            <person name="Chen A."/>
            <person name="Palaniappan K."/>
            <person name="Chain P."/>
            <person name="Land M."/>
            <person name="Hauser L."/>
            <person name="Chang Y.J."/>
            <person name="Jeffries C.D."/>
            <person name="Chertkov O."/>
            <person name="Brettin T."/>
            <person name="Detter J.C."/>
            <person name="Han C."/>
            <person name="Ali Z."/>
            <person name="Tindall B.J."/>
            <person name="Goker M."/>
            <person name="Bristow J."/>
            <person name="Eisen J.A."/>
            <person name="Markowitz V."/>
            <person name="Hugenholtz P."/>
            <person name="Kyrpides N.C."/>
            <person name="Klenk H.P."/>
        </authorList>
    </citation>
    <scope>NUCLEOTIDE SEQUENCE [LARGE SCALE GENOMIC DNA]</scope>
    <source>
        <strain evidence="9">DSM 44928 / JCM 14897 / NBRC 102108 / NRRL B-24433 / ID139908</strain>
    </source>
</reference>
<dbReference type="PROSITE" id="PS00137">
    <property type="entry name" value="SUBTILASE_HIS"/>
    <property type="match status" value="1"/>
</dbReference>
<gene>
    <name evidence="8" type="ordered locus">Caci_8473</name>
</gene>
<feature type="transmembrane region" description="Helical" evidence="6">
    <location>
        <begin position="386"/>
        <end position="407"/>
    </location>
</feature>
<dbReference type="InterPro" id="IPR022398">
    <property type="entry name" value="Peptidase_S8_His-AS"/>
</dbReference>
<dbReference type="GO" id="GO:0006508">
    <property type="term" value="P:proteolysis"/>
    <property type="evidence" value="ECO:0007669"/>
    <property type="project" value="UniProtKB-KW"/>
</dbReference>
<evidence type="ECO:0000256" key="4">
    <source>
        <dbReference type="ARBA" id="ARBA00022825"/>
    </source>
</evidence>
<dbReference type="InterPro" id="IPR036852">
    <property type="entry name" value="Peptidase_S8/S53_dom_sf"/>
</dbReference>
<organism evidence="8 9">
    <name type="scientific">Catenulispora acidiphila (strain DSM 44928 / JCM 14897 / NBRC 102108 / NRRL B-24433 / ID139908)</name>
    <dbReference type="NCBI Taxonomy" id="479433"/>
    <lineage>
        <taxon>Bacteria</taxon>
        <taxon>Bacillati</taxon>
        <taxon>Actinomycetota</taxon>
        <taxon>Actinomycetes</taxon>
        <taxon>Catenulisporales</taxon>
        <taxon>Catenulisporaceae</taxon>
        <taxon>Catenulispora</taxon>
    </lineage>
</organism>
<sequence length="417" mass="40949">MSGVGGLDGVGGIRRFGGLRRRWLGAGGVVVALVAGFVVAPVGGLPSAKADDCQPSVTPVPLTPQVPWAQTALRVGDLAPFSTSGTKIRVAVVDSGIDVAAPQLAGAVDVADSVSLVDPKTYPPTADALGHGTMVAGIIAARARAGVGVAGLAPSAVSLLSIRTYKTCESEDAPIAAGIRAAVARGAKIVNVSAGSSTNTPDLASAVSQAQAAGVLIVAAAGNLGAQQDGNPPQYPAAYPGVVAVAAVGADRTVTTYSEHGAYVGIAAPGGSADAPLLGVGPAGDGTLASGLGTSFAAPYVTATAALVWSRYPTLTAAQVRQRLYATADRMASGAPDASYGWGIVDPYAALTTVSTPAPATTPPPVAPSPLSFAALPVKQDFTGRALAVGGGGILSAGGVAGAAWLARRRRRGVRVG</sequence>
<dbReference type="InterPro" id="IPR015500">
    <property type="entry name" value="Peptidase_S8_subtilisin-rel"/>
</dbReference>
<dbReference type="SUPFAM" id="SSF52743">
    <property type="entry name" value="Subtilisin-like"/>
    <property type="match status" value="1"/>
</dbReference>
<dbReference type="InterPro" id="IPR000209">
    <property type="entry name" value="Peptidase_S8/S53_dom"/>
</dbReference>
<proteinExistence type="inferred from homology"/>
<dbReference type="PANTHER" id="PTHR43806:SF11">
    <property type="entry name" value="CEREVISIN-RELATED"/>
    <property type="match status" value="1"/>
</dbReference>
<dbReference type="EMBL" id="CP001700">
    <property type="protein sequence ID" value="ACU77296.1"/>
    <property type="molecule type" value="Genomic_DNA"/>
</dbReference>
<evidence type="ECO:0000313" key="8">
    <source>
        <dbReference type="EMBL" id="ACU77296.1"/>
    </source>
</evidence>
<evidence type="ECO:0000256" key="1">
    <source>
        <dbReference type="ARBA" id="ARBA00011073"/>
    </source>
</evidence>
<dbReference type="InParanoid" id="C7PX39"/>
<dbReference type="PROSITE" id="PS00138">
    <property type="entry name" value="SUBTILASE_SER"/>
    <property type="match status" value="1"/>
</dbReference>
<evidence type="ECO:0000256" key="5">
    <source>
        <dbReference type="PROSITE-ProRule" id="PRU01240"/>
    </source>
</evidence>
<protein>
    <submittedName>
        <fullName evidence="8">Peptidase S8 and S53 subtilisin kexin sedolisin</fullName>
    </submittedName>
</protein>
<evidence type="ECO:0000259" key="7">
    <source>
        <dbReference type="Pfam" id="PF00082"/>
    </source>
</evidence>
<dbReference type="InterPro" id="IPR050131">
    <property type="entry name" value="Peptidase_S8_subtilisin-like"/>
</dbReference>
<dbReference type="Pfam" id="PF00082">
    <property type="entry name" value="Peptidase_S8"/>
    <property type="match status" value="1"/>
</dbReference>
<dbReference type="eggNOG" id="COG1404">
    <property type="taxonomic scope" value="Bacteria"/>
</dbReference>
<keyword evidence="6" id="KW-1133">Transmembrane helix</keyword>
<dbReference type="Proteomes" id="UP000000851">
    <property type="component" value="Chromosome"/>
</dbReference>